<name>A0A0B0IC40_9BACI</name>
<dbReference type="Proteomes" id="UP000030832">
    <property type="component" value="Unassembled WGS sequence"/>
</dbReference>
<dbReference type="AlphaFoldDB" id="A0A0B0IC40"/>
<accession>A0A0B0IC40</accession>
<gene>
    <name evidence="3" type="ORF">LQ50_10425</name>
</gene>
<sequence length="60" mass="7349">MDLFFYITIIVGFSLIYYGYVKKKDNELKEKELRLEEKKVELEMKKLELNLQTQEKTEKE</sequence>
<evidence type="ECO:0000313" key="4">
    <source>
        <dbReference type="Proteomes" id="UP000030832"/>
    </source>
</evidence>
<dbReference type="RefSeq" id="WP_034628678.1">
    <property type="nucleotide sequence ID" value="NZ_JRJU01000011.1"/>
</dbReference>
<feature type="coiled-coil region" evidence="1">
    <location>
        <begin position="21"/>
        <end position="57"/>
    </location>
</feature>
<reference evidence="3 4" key="1">
    <citation type="submission" date="2014-09" db="EMBL/GenBank/DDBJ databases">
        <title>Genome sequencing and annotation of Bacillus Okhensis strain Kh10-101T.</title>
        <authorList>
            <person name="Prakash J.S."/>
        </authorList>
    </citation>
    <scope>NUCLEOTIDE SEQUENCE [LARGE SCALE GENOMIC DNA]</scope>
    <source>
        <strain evidence="4">Kh10-101T</strain>
    </source>
</reference>
<proteinExistence type="predicted"/>
<keyword evidence="4" id="KW-1185">Reference proteome</keyword>
<evidence type="ECO:0000256" key="2">
    <source>
        <dbReference type="SAM" id="Phobius"/>
    </source>
</evidence>
<protein>
    <submittedName>
        <fullName evidence="3">Uncharacterized protein</fullName>
    </submittedName>
</protein>
<evidence type="ECO:0000256" key="1">
    <source>
        <dbReference type="SAM" id="Coils"/>
    </source>
</evidence>
<evidence type="ECO:0000313" key="3">
    <source>
        <dbReference type="EMBL" id="KHF40158.1"/>
    </source>
</evidence>
<feature type="transmembrane region" description="Helical" evidence="2">
    <location>
        <begin position="6"/>
        <end position="21"/>
    </location>
</feature>
<keyword evidence="2" id="KW-0472">Membrane</keyword>
<organism evidence="3 4">
    <name type="scientific">Halalkalibacter okhensis</name>
    <dbReference type="NCBI Taxonomy" id="333138"/>
    <lineage>
        <taxon>Bacteria</taxon>
        <taxon>Bacillati</taxon>
        <taxon>Bacillota</taxon>
        <taxon>Bacilli</taxon>
        <taxon>Bacillales</taxon>
        <taxon>Bacillaceae</taxon>
        <taxon>Halalkalibacter</taxon>
    </lineage>
</organism>
<dbReference type="EMBL" id="JRJU01000011">
    <property type="protein sequence ID" value="KHF40158.1"/>
    <property type="molecule type" value="Genomic_DNA"/>
</dbReference>
<keyword evidence="2" id="KW-0812">Transmembrane</keyword>
<keyword evidence="2" id="KW-1133">Transmembrane helix</keyword>
<comment type="caution">
    <text evidence="3">The sequence shown here is derived from an EMBL/GenBank/DDBJ whole genome shotgun (WGS) entry which is preliminary data.</text>
</comment>
<keyword evidence="1" id="KW-0175">Coiled coil</keyword>